<comment type="similarity">
    <text evidence="2">Belongs to the acyl-CoA dehydrogenase family.</text>
</comment>
<dbReference type="InterPro" id="IPR037069">
    <property type="entry name" value="AcylCoA_DH/ox_N_sf"/>
</dbReference>
<feature type="domain" description="Acyl-CoA dehydrogenase/oxidase C-terminal" evidence="6">
    <location>
        <begin position="184"/>
        <end position="301"/>
    </location>
</feature>
<proteinExistence type="inferred from homology"/>
<keyword evidence="8" id="KW-1185">Reference proteome</keyword>
<evidence type="ECO:0000313" key="8">
    <source>
        <dbReference type="Proteomes" id="UP000276254"/>
    </source>
</evidence>
<dbReference type="InterPro" id="IPR009075">
    <property type="entry name" value="AcylCo_DH/oxidase_C"/>
</dbReference>
<dbReference type="RefSeq" id="WP_121151547.1">
    <property type="nucleotide sequence ID" value="NZ_CP032828.1"/>
</dbReference>
<comment type="cofactor">
    <cofactor evidence="1">
        <name>FAD</name>
        <dbReference type="ChEBI" id="CHEBI:57692"/>
    </cofactor>
</comment>
<accession>A0A494TH74</accession>
<keyword evidence="7" id="KW-0614">Plasmid</keyword>
<dbReference type="GO" id="GO:0050660">
    <property type="term" value="F:flavin adenine dinucleotide binding"/>
    <property type="evidence" value="ECO:0007669"/>
    <property type="project" value="InterPro"/>
</dbReference>
<dbReference type="Gene3D" id="1.10.540.10">
    <property type="entry name" value="Acyl-CoA dehydrogenase/oxidase, N-terminal domain"/>
    <property type="match status" value="1"/>
</dbReference>
<reference evidence="7 8" key="1">
    <citation type="submission" date="2018-09" db="EMBL/GenBank/DDBJ databases">
        <title>Sphingomonas peninsula sp. nov., isolated from fildes peninsula, Antarctic soil.</title>
        <authorList>
            <person name="Yingchao G."/>
        </authorList>
    </citation>
    <scope>NUCLEOTIDE SEQUENCE [LARGE SCALE GENOMIC DNA]</scope>
    <source>
        <strain evidence="7 8">YZ-8</strain>
        <plasmid evidence="7 8">unnamed1</plasmid>
    </source>
</reference>
<name>A0A494TH74_SPHPE</name>
<dbReference type="InterPro" id="IPR036250">
    <property type="entry name" value="AcylCo_DH-like_C"/>
</dbReference>
<gene>
    <name evidence="7" type="ORF">D3Y57_03995</name>
</gene>
<evidence type="ECO:0000256" key="3">
    <source>
        <dbReference type="ARBA" id="ARBA00022630"/>
    </source>
</evidence>
<evidence type="ECO:0000256" key="1">
    <source>
        <dbReference type="ARBA" id="ARBA00001974"/>
    </source>
</evidence>
<keyword evidence="3" id="KW-0285">Flavoprotein</keyword>
<dbReference type="GO" id="GO:0003995">
    <property type="term" value="F:acyl-CoA dehydrogenase activity"/>
    <property type="evidence" value="ECO:0007669"/>
    <property type="project" value="TreeGrafter"/>
</dbReference>
<evidence type="ECO:0000259" key="6">
    <source>
        <dbReference type="Pfam" id="PF00441"/>
    </source>
</evidence>
<sequence length="342" mass="35801">MSDGAMLVEAAERLIGNRIDDAAMRRARAGEWLAAEWDALAGMGLPLALVDEDAGGFGVAPEDAFALVRLTGRHALPLPLAETMVANHALGRAGLPLAERAAVLIDGADLTVSAEDKGWRLSGTAARVPWGRDIGTLVVVHAGRVFRLDTGWAIAEAGTNLAAMPRDTLAIDARCDVAGTANGLSALQMGAVIRTLQIAGALERVLELTVGFVSERVQFGKPLSKFQAVQHDLARLGGEVAAAGAAADMAVEAFVGDPARAALPIAAARIRTGEAAGVAAGIAQQLHGAIGFTAEHRLHWYTTSLWSWRDEYGGQRYWTDMLGTATFTAGGAGFWQFVTEAA</sequence>
<dbReference type="SUPFAM" id="SSF56645">
    <property type="entry name" value="Acyl-CoA dehydrogenase NM domain-like"/>
    <property type="match status" value="1"/>
</dbReference>
<dbReference type="AlphaFoldDB" id="A0A494TH74"/>
<dbReference type="PANTHER" id="PTHR43884:SF20">
    <property type="entry name" value="ACYL-COA DEHYDROGENASE FADE28"/>
    <property type="match status" value="1"/>
</dbReference>
<dbReference type="EMBL" id="CP032828">
    <property type="protein sequence ID" value="AYJ85196.1"/>
    <property type="molecule type" value="Genomic_DNA"/>
</dbReference>
<protein>
    <submittedName>
        <fullName evidence="7">Acyl-CoA dehydrogenase</fullName>
    </submittedName>
</protein>
<evidence type="ECO:0000256" key="2">
    <source>
        <dbReference type="ARBA" id="ARBA00009347"/>
    </source>
</evidence>
<evidence type="ECO:0000256" key="4">
    <source>
        <dbReference type="ARBA" id="ARBA00022827"/>
    </source>
</evidence>
<keyword evidence="4" id="KW-0274">FAD</keyword>
<dbReference type="OrthoDB" id="2450120at2"/>
<dbReference type="PANTHER" id="PTHR43884">
    <property type="entry name" value="ACYL-COA DEHYDROGENASE"/>
    <property type="match status" value="1"/>
</dbReference>
<dbReference type="Gene3D" id="1.20.140.10">
    <property type="entry name" value="Butyryl-CoA Dehydrogenase, subunit A, domain 3"/>
    <property type="match status" value="1"/>
</dbReference>
<evidence type="ECO:0000256" key="5">
    <source>
        <dbReference type="ARBA" id="ARBA00023002"/>
    </source>
</evidence>
<dbReference type="InterPro" id="IPR009100">
    <property type="entry name" value="AcylCoA_DH/oxidase_NM_dom_sf"/>
</dbReference>
<organism evidence="7 8">
    <name type="scientific">Sphingomonas paeninsulae</name>
    <dbReference type="NCBI Taxonomy" id="2319844"/>
    <lineage>
        <taxon>Bacteria</taxon>
        <taxon>Pseudomonadati</taxon>
        <taxon>Pseudomonadota</taxon>
        <taxon>Alphaproteobacteria</taxon>
        <taxon>Sphingomonadales</taxon>
        <taxon>Sphingomonadaceae</taxon>
        <taxon>Sphingomonas</taxon>
    </lineage>
</organism>
<evidence type="ECO:0000313" key="7">
    <source>
        <dbReference type="EMBL" id="AYJ85196.1"/>
    </source>
</evidence>
<keyword evidence="5" id="KW-0560">Oxidoreductase</keyword>
<dbReference type="Proteomes" id="UP000276254">
    <property type="component" value="Plasmid unnamed1"/>
</dbReference>
<dbReference type="Pfam" id="PF00441">
    <property type="entry name" value="Acyl-CoA_dh_1"/>
    <property type="match status" value="1"/>
</dbReference>
<dbReference type="KEGG" id="spha:D3Y57_03995"/>
<geneLocation type="plasmid" evidence="7">
    <name>unnamed1</name>
</geneLocation>
<dbReference type="SUPFAM" id="SSF47203">
    <property type="entry name" value="Acyl-CoA dehydrogenase C-terminal domain-like"/>
    <property type="match status" value="1"/>
</dbReference>